<evidence type="ECO:0000256" key="2">
    <source>
        <dbReference type="ARBA" id="ARBA00022801"/>
    </source>
</evidence>
<dbReference type="SUPFAM" id="SSF53649">
    <property type="entry name" value="Alkaline phosphatase-like"/>
    <property type="match status" value="1"/>
</dbReference>
<evidence type="ECO:0000313" key="6">
    <source>
        <dbReference type="Proteomes" id="UP001290861"/>
    </source>
</evidence>
<organism evidence="5 6">
    <name type="scientific">Pontiella agarivorans</name>
    <dbReference type="NCBI Taxonomy" id="3038953"/>
    <lineage>
        <taxon>Bacteria</taxon>
        <taxon>Pseudomonadati</taxon>
        <taxon>Kiritimatiellota</taxon>
        <taxon>Kiritimatiellia</taxon>
        <taxon>Kiritimatiellales</taxon>
        <taxon>Pontiellaceae</taxon>
        <taxon>Pontiella</taxon>
    </lineage>
</organism>
<dbReference type="Gene3D" id="3.40.720.10">
    <property type="entry name" value="Alkaline Phosphatase, subunit A"/>
    <property type="match status" value="1"/>
</dbReference>
<dbReference type="Proteomes" id="UP001290861">
    <property type="component" value="Unassembled WGS sequence"/>
</dbReference>
<reference evidence="5 6" key="1">
    <citation type="journal article" date="2024" name="Appl. Environ. Microbiol.">
        <title>Pontiella agarivorans sp. nov., a novel marine anaerobic bacterium capable of degrading macroalgal polysaccharides and fixing nitrogen.</title>
        <authorList>
            <person name="Liu N."/>
            <person name="Kivenson V."/>
            <person name="Peng X."/>
            <person name="Cui Z."/>
            <person name="Lankiewicz T.S."/>
            <person name="Gosselin K.M."/>
            <person name="English C.J."/>
            <person name="Blair E.M."/>
            <person name="O'Malley M.A."/>
            <person name="Valentine D.L."/>
        </authorList>
    </citation>
    <scope>NUCLEOTIDE SEQUENCE [LARGE SCALE GENOMIC DNA]</scope>
    <source>
        <strain evidence="5 6">NLcol2</strain>
    </source>
</reference>
<proteinExistence type="inferred from homology"/>
<dbReference type="InterPro" id="IPR000917">
    <property type="entry name" value="Sulfatase_N"/>
</dbReference>
<evidence type="ECO:0000313" key="5">
    <source>
        <dbReference type="EMBL" id="MDZ8117005.1"/>
    </source>
</evidence>
<feature type="domain" description="Sulfatase N-terminal" evidence="4">
    <location>
        <begin position="27"/>
        <end position="350"/>
    </location>
</feature>
<dbReference type="Pfam" id="PF00884">
    <property type="entry name" value="Sulfatase"/>
    <property type="match status" value="1"/>
</dbReference>
<gene>
    <name evidence="5" type="ORF">P9H32_00070</name>
</gene>
<dbReference type="PANTHER" id="PTHR42693:SF53">
    <property type="entry name" value="ENDO-4-O-SULFATASE"/>
    <property type="match status" value="1"/>
</dbReference>
<keyword evidence="3" id="KW-0732">Signal</keyword>
<keyword evidence="6" id="KW-1185">Reference proteome</keyword>
<sequence>MKTGYFVLAATLFAGAVAADSLKNARPNIIFVMTDDQGSNLSFMGHPYIETPHIDRFAKQSLYFKEYHVSPSCAPTRAALMSGRHEFRNGVTHTVHERELMALSTTTFPQLLQRAGYTTGIFGKWHLGDQEAYLPVNRGFDEVLVHGAGGIGQAYSGSNFDFPPNRGKGSKAKYFDPVLLHNDTIVQTKGYCTDLFFNAALGWIKKNHEADKPYFAYISPNAPHSPLIAPKESYDRIAKRHPELKKVSGRYAMIERIDDNFGLMMKKLKEWGALDNTLIIFTTDNGAPYRGPESNEFNAGYKTGKGSPYEGGVHVPAFWYWKGVLQGGKTVDALTAHIDLFKTFCDLAGAEIPADIQPLDGRSLLPLLENPDAEWEKRQLFTHRGRWDKGAKPERDANWAVRTERWRLVGRELYDIAHDPYEDQDVSAQYPEVVEQLKNAYYKWWDETVPYMINEDRECELEDPLGKRYYKQLEERGIPDWVPYDLDL</sequence>
<feature type="signal peptide" evidence="3">
    <location>
        <begin position="1"/>
        <end position="18"/>
    </location>
</feature>
<dbReference type="RefSeq" id="WP_322606811.1">
    <property type="nucleotide sequence ID" value="NZ_JARVCO010000002.1"/>
</dbReference>
<keyword evidence="2" id="KW-0378">Hydrolase</keyword>
<accession>A0ABU5MS27</accession>
<protein>
    <submittedName>
        <fullName evidence="5">Arylsulfatase</fullName>
    </submittedName>
</protein>
<dbReference type="CDD" id="cd16146">
    <property type="entry name" value="ARS_like"/>
    <property type="match status" value="1"/>
</dbReference>
<dbReference type="InterPro" id="IPR017850">
    <property type="entry name" value="Alkaline_phosphatase_core_sf"/>
</dbReference>
<dbReference type="InterPro" id="IPR050738">
    <property type="entry name" value="Sulfatase"/>
</dbReference>
<feature type="chain" id="PRO_5046786771" evidence="3">
    <location>
        <begin position="19"/>
        <end position="488"/>
    </location>
</feature>
<evidence type="ECO:0000256" key="1">
    <source>
        <dbReference type="ARBA" id="ARBA00008779"/>
    </source>
</evidence>
<dbReference type="Gene3D" id="3.30.1120.10">
    <property type="match status" value="1"/>
</dbReference>
<evidence type="ECO:0000256" key="3">
    <source>
        <dbReference type="SAM" id="SignalP"/>
    </source>
</evidence>
<name>A0ABU5MS27_9BACT</name>
<comment type="similarity">
    <text evidence="1">Belongs to the sulfatase family.</text>
</comment>
<evidence type="ECO:0000259" key="4">
    <source>
        <dbReference type="Pfam" id="PF00884"/>
    </source>
</evidence>
<comment type="caution">
    <text evidence="5">The sequence shown here is derived from an EMBL/GenBank/DDBJ whole genome shotgun (WGS) entry which is preliminary data.</text>
</comment>
<dbReference type="PANTHER" id="PTHR42693">
    <property type="entry name" value="ARYLSULFATASE FAMILY MEMBER"/>
    <property type="match status" value="1"/>
</dbReference>
<dbReference type="EMBL" id="JARVCO010000002">
    <property type="protein sequence ID" value="MDZ8117005.1"/>
    <property type="molecule type" value="Genomic_DNA"/>
</dbReference>